<evidence type="ECO:0000256" key="1">
    <source>
        <dbReference type="SAM" id="MobiDB-lite"/>
    </source>
</evidence>
<feature type="region of interest" description="Disordered" evidence="1">
    <location>
        <begin position="16"/>
        <end position="52"/>
    </location>
</feature>
<organism evidence="2 3">
    <name type="scientific">Habropoda laboriosa</name>
    <dbReference type="NCBI Taxonomy" id="597456"/>
    <lineage>
        <taxon>Eukaryota</taxon>
        <taxon>Metazoa</taxon>
        <taxon>Ecdysozoa</taxon>
        <taxon>Arthropoda</taxon>
        <taxon>Hexapoda</taxon>
        <taxon>Insecta</taxon>
        <taxon>Pterygota</taxon>
        <taxon>Neoptera</taxon>
        <taxon>Endopterygota</taxon>
        <taxon>Hymenoptera</taxon>
        <taxon>Apocrita</taxon>
        <taxon>Aculeata</taxon>
        <taxon>Apoidea</taxon>
        <taxon>Anthophila</taxon>
        <taxon>Apidae</taxon>
        <taxon>Habropoda</taxon>
    </lineage>
</organism>
<sequence length="118" mass="13021">MNQKGVIREFHLDDLSDCSDSHLANDSGDESDGSGVLEYSDSEDDDANDVEVNDDTWSTNDESIMLEPFEASPGIKIMTSSPESVTDSANLFIGSDFFEYMVRESVQCWQAPSAVPQR</sequence>
<dbReference type="OrthoDB" id="7695256at2759"/>
<proteinExistence type="predicted"/>
<reference evidence="2 3" key="1">
    <citation type="submission" date="2015-07" db="EMBL/GenBank/DDBJ databases">
        <title>The genome of Habropoda laboriosa.</title>
        <authorList>
            <person name="Pan H."/>
            <person name="Kapheim K."/>
        </authorList>
    </citation>
    <scope>NUCLEOTIDE SEQUENCE [LARGE SCALE GENOMIC DNA]</scope>
    <source>
        <strain evidence="2">0110345459</strain>
    </source>
</reference>
<feature type="compositionally biased region" description="Acidic residues" evidence="1">
    <location>
        <begin position="40"/>
        <end position="52"/>
    </location>
</feature>
<evidence type="ECO:0000313" key="3">
    <source>
        <dbReference type="Proteomes" id="UP000053825"/>
    </source>
</evidence>
<evidence type="ECO:0000313" key="2">
    <source>
        <dbReference type="EMBL" id="KOC61828.1"/>
    </source>
</evidence>
<evidence type="ECO:0008006" key="4">
    <source>
        <dbReference type="Google" id="ProtNLM"/>
    </source>
</evidence>
<dbReference type="AlphaFoldDB" id="A0A0L7QT51"/>
<name>A0A0L7QT51_9HYME</name>
<protein>
    <recommendedName>
        <fullName evidence="4">PiggyBac transposable element-derived protein domain-containing protein</fullName>
    </recommendedName>
</protein>
<gene>
    <name evidence="2" type="ORF">WH47_06166</name>
</gene>
<dbReference type="EMBL" id="KQ414754">
    <property type="protein sequence ID" value="KOC61828.1"/>
    <property type="molecule type" value="Genomic_DNA"/>
</dbReference>
<keyword evidence="3" id="KW-1185">Reference proteome</keyword>
<accession>A0A0L7QT51</accession>
<dbReference type="Proteomes" id="UP000053825">
    <property type="component" value="Unassembled WGS sequence"/>
</dbReference>